<comment type="caution">
    <text evidence="1">The sequence shown here is derived from an EMBL/GenBank/DDBJ whole genome shotgun (WGS) entry which is preliminary data.</text>
</comment>
<name>A0ABP6H8D5_9ACTN</name>
<evidence type="ECO:0000313" key="2">
    <source>
        <dbReference type="Proteomes" id="UP001501842"/>
    </source>
</evidence>
<dbReference type="Gene3D" id="1.10.645.10">
    <property type="entry name" value="Cytochrome-c3 Hydrogenase, chain B"/>
    <property type="match status" value="1"/>
</dbReference>
<dbReference type="InterPro" id="IPR001501">
    <property type="entry name" value="Ni-dep_hyd_lsu"/>
</dbReference>
<dbReference type="PANTHER" id="PTHR42958:SF4">
    <property type="entry name" value="HYDROGENASE EXPRESSION_FORMATION PROTEIN HUPK"/>
    <property type="match status" value="1"/>
</dbReference>
<dbReference type="Pfam" id="PF00374">
    <property type="entry name" value="NiFeSe_Hases"/>
    <property type="match status" value="2"/>
</dbReference>
<proteinExistence type="predicted"/>
<dbReference type="Proteomes" id="UP001501842">
    <property type="component" value="Unassembled WGS sequence"/>
</dbReference>
<dbReference type="SUPFAM" id="SSF56762">
    <property type="entry name" value="HydB/Nqo4-like"/>
    <property type="match status" value="1"/>
</dbReference>
<gene>
    <name evidence="1" type="ORF">GCM10010439_68740</name>
</gene>
<evidence type="ECO:0000313" key="1">
    <source>
        <dbReference type="EMBL" id="GAA2737677.1"/>
    </source>
</evidence>
<reference evidence="2" key="1">
    <citation type="journal article" date="2019" name="Int. J. Syst. Evol. Microbiol.">
        <title>The Global Catalogue of Microorganisms (GCM) 10K type strain sequencing project: providing services to taxonomists for standard genome sequencing and annotation.</title>
        <authorList>
            <consortium name="The Broad Institute Genomics Platform"/>
            <consortium name="The Broad Institute Genome Sequencing Center for Infectious Disease"/>
            <person name="Wu L."/>
            <person name="Ma J."/>
        </authorList>
    </citation>
    <scope>NUCLEOTIDE SEQUENCE [LARGE SCALE GENOMIC DNA]</scope>
    <source>
        <strain evidence="2">JCM 8201</strain>
    </source>
</reference>
<dbReference type="InterPro" id="IPR029014">
    <property type="entry name" value="NiFe-Hase_large"/>
</dbReference>
<dbReference type="EMBL" id="BAAATZ010000035">
    <property type="protein sequence ID" value="GAA2737677.1"/>
    <property type="molecule type" value="Genomic_DNA"/>
</dbReference>
<sequence>MAITDPRTAAGTEPGRLVEMSWDPITRIIGNLGVYTKIDFANRRVAECHVTSSLFRGYSVFMKGKDPRDAGFITSRICGICGDNHTTCSVYAQNMAYGIKTPPLGEWIINLGEAAEYMFDHTLFQENLVFVDYCEAMVKDTNPGVMRLARETLAPGSDVHGYRTIADIMEAFNPFEGEVYKEALRISRVTREMFCLMEGRHVHPSTVYPGGVGTVPTHSLFVDYLSRLISVIDFVKKSVAMNDDVFDFFYEALPGYEEVGRRRVMLGCWGAFQNPYVVDYRYETMDHWGKAMYVTPGIIVDGRLLTTDLVDINLGMRILLGSSYYDDWTNAEPFVTTDPLGNPVDMRHPWNQTTLPVPQKRDFDDKYSWVMSPRWYDSQSGEHLALDTGGGAFARLYSTALGNMVDTPYVKSTGSSVQITLPRGESLPEKTLEWRIPQWSNALERNRARAYFIAYSAAMALYFVEEAMELVRAGETKVFQPFDVPDEAIGVGFHEAVRGVLSHHMVIRDGKIANYHPYPPTPWNASPRDAFGTPGPYEDAVQDMPIFEENGPEDFRGVDIMRAVRSFDPCLPCGVHMYLGKGRTLKKLHSPMFGASHG</sequence>
<accession>A0ABP6H8D5</accession>
<dbReference type="PANTHER" id="PTHR42958">
    <property type="entry name" value="HYDROGENASE-2 LARGE CHAIN"/>
    <property type="match status" value="1"/>
</dbReference>
<dbReference type="RefSeq" id="WP_344457284.1">
    <property type="nucleotide sequence ID" value="NZ_BAAATZ010000035.1"/>
</dbReference>
<keyword evidence="2" id="KW-1185">Reference proteome</keyword>
<dbReference type="InterPro" id="IPR050867">
    <property type="entry name" value="NiFe/NiFeSe_hydrgnase_LSU"/>
</dbReference>
<organism evidence="1 2">
    <name type="scientific">Actinocorallia aurantiaca</name>
    <dbReference type="NCBI Taxonomy" id="46204"/>
    <lineage>
        <taxon>Bacteria</taxon>
        <taxon>Bacillati</taxon>
        <taxon>Actinomycetota</taxon>
        <taxon>Actinomycetes</taxon>
        <taxon>Streptosporangiales</taxon>
        <taxon>Thermomonosporaceae</taxon>
        <taxon>Actinocorallia</taxon>
    </lineage>
</organism>
<protein>
    <submittedName>
        <fullName evidence="1">Nickel-dependent hydrogenase large subunit</fullName>
    </submittedName>
</protein>